<protein>
    <recommendedName>
        <fullName evidence="4">Tyr recombinase domain-containing protein</fullName>
    </recommendedName>
</protein>
<dbReference type="Proteomes" id="UP001521209">
    <property type="component" value="Unassembled WGS sequence"/>
</dbReference>
<accession>A0ABS9DTL1</accession>
<name>A0ABS9DTL1_9PROT</name>
<dbReference type="Gene3D" id="1.10.443.10">
    <property type="entry name" value="Intergrase catalytic core"/>
    <property type="match status" value="1"/>
</dbReference>
<dbReference type="InterPro" id="IPR013762">
    <property type="entry name" value="Integrase-like_cat_sf"/>
</dbReference>
<dbReference type="RefSeq" id="WP_235703288.1">
    <property type="nucleotide sequence ID" value="NZ_JAKGBZ010000006.1"/>
</dbReference>
<proteinExistence type="predicted"/>
<dbReference type="EMBL" id="JAKGBZ010000006">
    <property type="protein sequence ID" value="MCF3946063.1"/>
    <property type="molecule type" value="Genomic_DNA"/>
</dbReference>
<gene>
    <name evidence="2" type="ORF">L2A60_05110</name>
</gene>
<evidence type="ECO:0008006" key="4">
    <source>
        <dbReference type="Google" id="ProtNLM"/>
    </source>
</evidence>
<reference evidence="2 3" key="1">
    <citation type="submission" date="2022-01" db="EMBL/GenBank/DDBJ databases">
        <authorList>
            <person name="Won M."/>
            <person name="Kim S.-J."/>
            <person name="Kwon S.-W."/>
        </authorList>
    </citation>
    <scope>NUCLEOTIDE SEQUENCE [LARGE SCALE GENOMIC DNA]</scope>
    <source>
        <strain evidence="2 3">KCTC 23505</strain>
    </source>
</reference>
<keyword evidence="1" id="KW-0233">DNA recombination</keyword>
<evidence type="ECO:0000256" key="1">
    <source>
        <dbReference type="ARBA" id="ARBA00023172"/>
    </source>
</evidence>
<evidence type="ECO:0000313" key="3">
    <source>
        <dbReference type="Proteomes" id="UP001521209"/>
    </source>
</evidence>
<evidence type="ECO:0000313" key="2">
    <source>
        <dbReference type="EMBL" id="MCF3946063.1"/>
    </source>
</evidence>
<keyword evidence="3" id="KW-1185">Reference proteome</keyword>
<organism evidence="2 3">
    <name type="scientific">Acidiphilium iwatense</name>
    <dbReference type="NCBI Taxonomy" id="768198"/>
    <lineage>
        <taxon>Bacteria</taxon>
        <taxon>Pseudomonadati</taxon>
        <taxon>Pseudomonadota</taxon>
        <taxon>Alphaproteobacteria</taxon>
        <taxon>Acetobacterales</taxon>
        <taxon>Acidocellaceae</taxon>
        <taxon>Acidiphilium</taxon>
    </lineage>
</organism>
<sequence length="245" mass="27358">MRSLGHIKNFISWAVAAGLAADDRFDAVAVRSLTGEERLSGPPRRAFTNDELDRLFRSPLFALPRHHRDMAARWFLTIAALTGARTEEIATAPARLVRVGDIDCIDLREVGRKTSAAPRLIPVLPDLLGMGLREWGEAQVARGFTLVQPGEEPCTASAWSKRFNRYLNQHVADDPKLVLYSLRHSFRQMLRAANIGDELADKIFGHSTAKVGAGYGRDLSVDEARLFVERVRPPIDLRHLWKSVA</sequence>
<dbReference type="SUPFAM" id="SSF56349">
    <property type="entry name" value="DNA breaking-rejoining enzymes"/>
    <property type="match status" value="1"/>
</dbReference>
<dbReference type="InterPro" id="IPR011010">
    <property type="entry name" value="DNA_brk_join_enz"/>
</dbReference>
<comment type="caution">
    <text evidence="2">The sequence shown here is derived from an EMBL/GenBank/DDBJ whole genome shotgun (WGS) entry which is preliminary data.</text>
</comment>